<gene>
    <name evidence="2" type="primary">PACRGL</name>
</gene>
<reference evidence="2" key="2">
    <citation type="submission" date="2025-08" db="UniProtKB">
        <authorList>
            <consortium name="Ensembl"/>
        </authorList>
    </citation>
    <scope>IDENTIFICATION</scope>
</reference>
<reference evidence="2" key="3">
    <citation type="submission" date="2025-09" db="UniProtKB">
        <authorList>
            <consortium name="Ensembl"/>
        </authorList>
    </citation>
    <scope>IDENTIFICATION</scope>
</reference>
<dbReference type="InterPro" id="IPR019399">
    <property type="entry name" value="Parkin_co-regulated_protein"/>
</dbReference>
<evidence type="ECO:0000313" key="3">
    <source>
        <dbReference type="Proteomes" id="UP000007648"/>
    </source>
</evidence>
<dbReference type="GeneTree" id="ENSGT00940000159756"/>
<dbReference type="PANTHER" id="PTHR21207">
    <property type="entry name" value="PARKIN COREGULATED GENE PROTEIN PARK2 COREGULATED"/>
    <property type="match status" value="1"/>
</dbReference>
<feature type="region of interest" description="Disordered" evidence="1">
    <location>
        <begin position="1"/>
        <end position="72"/>
    </location>
</feature>
<sequence>MQKSESHGSLQMRNRVTGTCEKRTSSGSQVKHRSVIHQNKSSSTNSTNFAKKPHPRPSDKLNPKTIDPGLRETKHPYTFVSREGFKELLLVQGATEKAVPLLPRLIPVLKAALTHSDGEVFERGLNALVQLSSVVGPSLNDHLKHLLTSGSLMIIKAKIPTYCSISS</sequence>
<name>A0A7N4NXN8_SARHA</name>
<dbReference type="PANTHER" id="PTHR21207:SF1">
    <property type="entry name" value="PACRG-LIKE PROTEIN"/>
    <property type="match status" value="1"/>
</dbReference>
<feature type="compositionally biased region" description="Polar residues" evidence="1">
    <location>
        <begin position="36"/>
        <end position="49"/>
    </location>
</feature>
<keyword evidence="3" id="KW-1185">Reference proteome</keyword>
<dbReference type="Ensembl" id="ENSSHAT00000043320.1">
    <property type="protein sequence ID" value="ENSSHAP00000029762.1"/>
    <property type="gene ID" value="ENSSHAG00000018246.2"/>
</dbReference>
<evidence type="ECO:0000256" key="1">
    <source>
        <dbReference type="SAM" id="MobiDB-lite"/>
    </source>
</evidence>
<reference evidence="2 3" key="1">
    <citation type="journal article" date="2011" name="Proc. Natl. Acad. Sci. U.S.A.">
        <title>Genetic diversity and population structure of the endangered marsupial Sarcophilus harrisii (Tasmanian devil).</title>
        <authorList>
            <person name="Miller W."/>
            <person name="Hayes V.M."/>
            <person name="Ratan A."/>
            <person name="Petersen D.C."/>
            <person name="Wittekindt N.E."/>
            <person name="Miller J."/>
            <person name="Walenz B."/>
            <person name="Knight J."/>
            <person name="Qi J."/>
            <person name="Zhao F."/>
            <person name="Wang Q."/>
            <person name="Bedoya-Reina O.C."/>
            <person name="Katiyar N."/>
            <person name="Tomsho L.P."/>
            <person name="Kasson L.M."/>
            <person name="Hardie R.A."/>
            <person name="Woodbridge P."/>
            <person name="Tindall E.A."/>
            <person name="Bertelsen M.F."/>
            <person name="Dixon D."/>
            <person name="Pyecroft S."/>
            <person name="Helgen K.M."/>
            <person name="Lesk A.M."/>
            <person name="Pringle T.H."/>
            <person name="Patterson N."/>
            <person name="Zhang Y."/>
            <person name="Kreiss A."/>
            <person name="Woods G.M."/>
            <person name="Jones M.E."/>
            <person name="Schuster S.C."/>
        </authorList>
    </citation>
    <scope>NUCLEOTIDE SEQUENCE [LARGE SCALE GENOMIC DNA]</scope>
</reference>
<dbReference type="Pfam" id="PF10274">
    <property type="entry name" value="ParcG"/>
    <property type="match status" value="1"/>
</dbReference>
<dbReference type="Gene3D" id="1.25.10.10">
    <property type="entry name" value="Leucine-rich Repeat Variant"/>
    <property type="match status" value="1"/>
</dbReference>
<feature type="compositionally biased region" description="Polar residues" evidence="1">
    <location>
        <begin position="7"/>
        <end position="17"/>
    </location>
</feature>
<dbReference type="AlphaFoldDB" id="A0A7N4NXN8"/>
<evidence type="ECO:0000313" key="2">
    <source>
        <dbReference type="Ensembl" id="ENSSHAP00000029762.1"/>
    </source>
</evidence>
<dbReference type="Proteomes" id="UP000007648">
    <property type="component" value="Unassembled WGS sequence"/>
</dbReference>
<proteinExistence type="predicted"/>
<organism evidence="2 3">
    <name type="scientific">Sarcophilus harrisii</name>
    <name type="common">Tasmanian devil</name>
    <name type="synonym">Sarcophilus laniarius</name>
    <dbReference type="NCBI Taxonomy" id="9305"/>
    <lineage>
        <taxon>Eukaryota</taxon>
        <taxon>Metazoa</taxon>
        <taxon>Chordata</taxon>
        <taxon>Craniata</taxon>
        <taxon>Vertebrata</taxon>
        <taxon>Euteleostomi</taxon>
        <taxon>Mammalia</taxon>
        <taxon>Metatheria</taxon>
        <taxon>Dasyuromorphia</taxon>
        <taxon>Dasyuridae</taxon>
        <taxon>Sarcophilus</taxon>
    </lineage>
</organism>
<dbReference type="InterPro" id="IPR011989">
    <property type="entry name" value="ARM-like"/>
</dbReference>
<accession>A0A7N4NXN8</accession>
<protein>
    <submittedName>
        <fullName evidence="2">Parkin coregulated like</fullName>
    </submittedName>
</protein>